<dbReference type="GO" id="GO:0000155">
    <property type="term" value="F:phosphorelay sensor kinase activity"/>
    <property type="evidence" value="ECO:0007669"/>
    <property type="project" value="InterPro"/>
</dbReference>
<dbReference type="Gene3D" id="6.10.340.10">
    <property type="match status" value="1"/>
</dbReference>
<dbReference type="Pfam" id="PF02518">
    <property type="entry name" value="HATPase_c"/>
    <property type="match status" value="1"/>
</dbReference>
<evidence type="ECO:0000256" key="10">
    <source>
        <dbReference type="ARBA" id="ARBA00023136"/>
    </source>
</evidence>
<dbReference type="CDD" id="cd00082">
    <property type="entry name" value="HisKA"/>
    <property type="match status" value="1"/>
</dbReference>
<evidence type="ECO:0000313" key="15">
    <source>
        <dbReference type="EMBL" id="RAI73091.1"/>
    </source>
</evidence>
<dbReference type="InterPro" id="IPR003660">
    <property type="entry name" value="HAMP_dom"/>
</dbReference>
<organism evidence="15 16">
    <name type="scientific">Spirosoma telluris</name>
    <dbReference type="NCBI Taxonomy" id="2183553"/>
    <lineage>
        <taxon>Bacteria</taxon>
        <taxon>Pseudomonadati</taxon>
        <taxon>Bacteroidota</taxon>
        <taxon>Cytophagia</taxon>
        <taxon>Cytophagales</taxon>
        <taxon>Cytophagaceae</taxon>
        <taxon>Spirosoma</taxon>
    </lineage>
</organism>
<dbReference type="SMART" id="SM00387">
    <property type="entry name" value="HATPase_c"/>
    <property type="match status" value="1"/>
</dbReference>
<dbReference type="SUPFAM" id="SSF55874">
    <property type="entry name" value="ATPase domain of HSP90 chaperone/DNA topoisomerase II/histidine kinase"/>
    <property type="match status" value="1"/>
</dbReference>
<dbReference type="SUPFAM" id="SSF158472">
    <property type="entry name" value="HAMP domain-like"/>
    <property type="match status" value="1"/>
</dbReference>
<comment type="catalytic activity">
    <reaction evidence="1">
        <text>ATP + protein L-histidine = ADP + protein N-phospho-L-histidine.</text>
        <dbReference type="EC" id="2.7.13.3"/>
    </reaction>
</comment>
<evidence type="ECO:0000256" key="1">
    <source>
        <dbReference type="ARBA" id="ARBA00000085"/>
    </source>
</evidence>
<dbReference type="InterPro" id="IPR003661">
    <property type="entry name" value="HisK_dim/P_dom"/>
</dbReference>
<accession>A0A327NCV6</accession>
<dbReference type="InterPro" id="IPR050428">
    <property type="entry name" value="TCS_sensor_his_kinase"/>
</dbReference>
<dbReference type="PANTHER" id="PTHR45436">
    <property type="entry name" value="SENSOR HISTIDINE KINASE YKOH"/>
    <property type="match status" value="1"/>
</dbReference>
<dbReference type="PRINTS" id="PR00344">
    <property type="entry name" value="BCTRLSENSOR"/>
</dbReference>
<evidence type="ECO:0000259" key="14">
    <source>
        <dbReference type="PROSITE" id="PS50885"/>
    </source>
</evidence>
<keyword evidence="7" id="KW-0418">Kinase</keyword>
<dbReference type="Pfam" id="PF00672">
    <property type="entry name" value="HAMP"/>
    <property type="match status" value="1"/>
</dbReference>
<feature type="domain" description="Histidine kinase" evidence="13">
    <location>
        <begin position="245"/>
        <end position="476"/>
    </location>
</feature>
<dbReference type="EMBL" id="QLII01000002">
    <property type="protein sequence ID" value="RAI73091.1"/>
    <property type="molecule type" value="Genomic_DNA"/>
</dbReference>
<dbReference type="PROSITE" id="PS50885">
    <property type="entry name" value="HAMP"/>
    <property type="match status" value="1"/>
</dbReference>
<dbReference type="AlphaFoldDB" id="A0A327NCV6"/>
<evidence type="ECO:0000256" key="2">
    <source>
        <dbReference type="ARBA" id="ARBA00004370"/>
    </source>
</evidence>
<feature type="region of interest" description="Disordered" evidence="11">
    <location>
        <begin position="339"/>
        <end position="358"/>
    </location>
</feature>
<dbReference type="InterPro" id="IPR036890">
    <property type="entry name" value="HATPase_C_sf"/>
</dbReference>
<dbReference type="PROSITE" id="PS50109">
    <property type="entry name" value="HIS_KIN"/>
    <property type="match status" value="1"/>
</dbReference>
<dbReference type="GO" id="GO:0005886">
    <property type="term" value="C:plasma membrane"/>
    <property type="evidence" value="ECO:0007669"/>
    <property type="project" value="TreeGrafter"/>
</dbReference>
<keyword evidence="6 12" id="KW-0812">Transmembrane</keyword>
<gene>
    <name evidence="15" type="ORF">HMF3257_37455</name>
</gene>
<dbReference type="SUPFAM" id="SSF47384">
    <property type="entry name" value="Homodimeric domain of signal transducing histidine kinase"/>
    <property type="match status" value="1"/>
</dbReference>
<dbReference type="OrthoDB" id="594725at2"/>
<dbReference type="Pfam" id="PF00512">
    <property type="entry name" value="HisKA"/>
    <property type="match status" value="1"/>
</dbReference>
<evidence type="ECO:0000256" key="12">
    <source>
        <dbReference type="SAM" id="Phobius"/>
    </source>
</evidence>
<keyword evidence="9" id="KW-0902">Two-component regulatory system</keyword>
<keyword evidence="8 12" id="KW-1133">Transmembrane helix</keyword>
<comment type="subcellular location">
    <subcellularLocation>
        <location evidence="2">Membrane</location>
    </subcellularLocation>
</comment>
<dbReference type="SMART" id="SM00304">
    <property type="entry name" value="HAMP"/>
    <property type="match status" value="1"/>
</dbReference>
<dbReference type="InterPro" id="IPR036097">
    <property type="entry name" value="HisK_dim/P_sf"/>
</dbReference>
<dbReference type="Gene3D" id="3.30.565.10">
    <property type="entry name" value="Histidine kinase-like ATPase, C-terminal domain"/>
    <property type="match status" value="1"/>
</dbReference>
<evidence type="ECO:0000256" key="3">
    <source>
        <dbReference type="ARBA" id="ARBA00012438"/>
    </source>
</evidence>
<evidence type="ECO:0000313" key="16">
    <source>
        <dbReference type="Proteomes" id="UP000249016"/>
    </source>
</evidence>
<proteinExistence type="predicted"/>
<keyword evidence="10 12" id="KW-0472">Membrane</keyword>
<evidence type="ECO:0000256" key="6">
    <source>
        <dbReference type="ARBA" id="ARBA00022692"/>
    </source>
</evidence>
<keyword evidence="5" id="KW-0808">Transferase</keyword>
<evidence type="ECO:0000256" key="8">
    <source>
        <dbReference type="ARBA" id="ARBA00022989"/>
    </source>
</evidence>
<dbReference type="Proteomes" id="UP000249016">
    <property type="component" value="Unassembled WGS sequence"/>
</dbReference>
<feature type="transmembrane region" description="Helical" evidence="12">
    <location>
        <begin position="7"/>
        <end position="30"/>
    </location>
</feature>
<evidence type="ECO:0000256" key="11">
    <source>
        <dbReference type="SAM" id="MobiDB-lite"/>
    </source>
</evidence>
<dbReference type="InterPro" id="IPR005467">
    <property type="entry name" value="His_kinase_dom"/>
</dbReference>
<dbReference type="EC" id="2.7.13.3" evidence="3"/>
<evidence type="ECO:0000256" key="7">
    <source>
        <dbReference type="ARBA" id="ARBA00022777"/>
    </source>
</evidence>
<feature type="transmembrane region" description="Helical" evidence="12">
    <location>
        <begin position="161"/>
        <end position="184"/>
    </location>
</feature>
<sequence length="480" mass="52987">MEIRTRLALTFIAFVLPVFLLLLGTFYVYFDQSKHDDFLIKLRNRGITMAQLLMKKRVIQEPLLRQIDEHTHTAYSDRRVVIFDNKNRLMYDSGELDNRTGTHSPISINAHLLSQIGPGREVRLANGRRRGLGLLVEQPGQRLKVISYAIDDYGVRTMNKALAVMGFTFGVTVLLMVGLSRLFASRAVSPIVDMIQQINQITPSNVDTRLTTSSHTDELAQLARTFNQMLDRLSAFELQRSFIANASHELRTPLSVLTNQIEVALMKPRPAAEYEQLLTSLREDISQLNALSNGLLELAQLENRQVNEGGAVVALDDVLYEAVGLVIRKQPTYRITLGASTAPADRPGESTPGVTSDEALPDVTLNGDPSLLKSAFINLIDNGCKFSASHHVQLTVVVSDKSVEVIVSDQGMGIAADELDYIFQPFYRATNARAIKGSGIGLSMTRRIIQLHGGSLTVNSQLGRGTACTVSLPHRQPLGQ</sequence>
<dbReference type="PANTHER" id="PTHR45436:SF5">
    <property type="entry name" value="SENSOR HISTIDINE KINASE TRCS"/>
    <property type="match status" value="1"/>
</dbReference>
<dbReference type="CDD" id="cd00075">
    <property type="entry name" value="HATPase"/>
    <property type="match status" value="1"/>
</dbReference>
<keyword evidence="4" id="KW-0597">Phosphoprotein</keyword>
<dbReference type="InterPro" id="IPR003594">
    <property type="entry name" value="HATPase_dom"/>
</dbReference>
<evidence type="ECO:0000259" key="13">
    <source>
        <dbReference type="PROSITE" id="PS50109"/>
    </source>
</evidence>
<evidence type="ECO:0000256" key="5">
    <source>
        <dbReference type="ARBA" id="ARBA00022679"/>
    </source>
</evidence>
<dbReference type="InterPro" id="IPR004358">
    <property type="entry name" value="Sig_transdc_His_kin-like_C"/>
</dbReference>
<comment type="caution">
    <text evidence="15">The sequence shown here is derived from an EMBL/GenBank/DDBJ whole genome shotgun (WGS) entry which is preliminary data.</text>
</comment>
<dbReference type="RefSeq" id="WP_111350838.1">
    <property type="nucleotide sequence ID" value="NZ_QLII01000002.1"/>
</dbReference>
<dbReference type="CDD" id="cd06225">
    <property type="entry name" value="HAMP"/>
    <property type="match status" value="1"/>
</dbReference>
<evidence type="ECO:0000256" key="4">
    <source>
        <dbReference type="ARBA" id="ARBA00022553"/>
    </source>
</evidence>
<evidence type="ECO:0000256" key="9">
    <source>
        <dbReference type="ARBA" id="ARBA00023012"/>
    </source>
</evidence>
<dbReference type="SMART" id="SM00388">
    <property type="entry name" value="HisKA"/>
    <property type="match status" value="1"/>
</dbReference>
<keyword evidence="16" id="KW-1185">Reference proteome</keyword>
<reference evidence="15 16" key="1">
    <citation type="submission" date="2018-06" db="EMBL/GenBank/DDBJ databases">
        <title>Spirosoma sp. HMF3257 Genome sequencing and assembly.</title>
        <authorList>
            <person name="Kang H."/>
            <person name="Cha I."/>
            <person name="Kim H."/>
            <person name="Kang J."/>
            <person name="Joh K."/>
        </authorList>
    </citation>
    <scope>NUCLEOTIDE SEQUENCE [LARGE SCALE GENOMIC DNA]</scope>
    <source>
        <strain evidence="15 16">HMF3257</strain>
    </source>
</reference>
<feature type="domain" description="HAMP" evidence="14">
    <location>
        <begin position="185"/>
        <end position="238"/>
    </location>
</feature>
<protein>
    <recommendedName>
        <fullName evidence="3">histidine kinase</fullName>
        <ecNumber evidence="3">2.7.13.3</ecNumber>
    </recommendedName>
</protein>
<name>A0A327NCV6_9BACT</name>
<dbReference type="Gene3D" id="1.10.287.130">
    <property type="match status" value="1"/>
</dbReference>